<accession>A0ABR7SJK4</accession>
<protein>
    <submittedName>
        <fullName evidence="1">Uncharacterized protein</fullName>
    </submittedName>
</protein>
<evidence type="ECO:0000313" key="2">
    <source>
        <dbReference type="Proteomes" id="UP000642284"/>
    </source>
</evidence>
<proteinExistence type="predicted"/>
<organism evidence="1 2">
    <name type="scientific">Streptomyces polyasparticus</name>
    <dbReference type="NCBI Taxonomy" id="2767826"/>
    <lineage>
        <taxon>Bacteria</taxon>
        <taxon>Bacillati</taxon>
        <taxon>Actinomycetota</taxon>
        <taxon>Actinomycetes</taxon>
        <taxon>Kitasatosporales</taxon>
        <taxon>Streptomycetaceae</taxon>
        <taxon>Streptomyces</taxon>
    </lineage>
</organism>
<name>A0ABR7SJK4_9ACTN</name>
<dbReference type="EMBL" id="JACTVJ010000007">
    <property type="protein sequence ID" value="MBC9714518.1"/>
    <property type="molecule type" value="Genomic_DNA"/>
</dbReference>
<sequence>MGKRGTVSDYAGNELYRGDLITYGARQGNRVRMADAIIEKVTVRKVDGILRPMLLVQPTGTESGFVPRKRLRKEWISNEHARLCLPDVTGERDQ</sequence>
<gene>
    <name evidence="1" type="ORF">H9Y04_18330</name>
</gene>
<evidence type="ECO:0000313" key="1">
    <source>
        <dbReference type="EMBL" id="MBC9714518.1"/>
    </source>
</evidence>
<keyword evidence="2" id="KW-1185">Reference proteome</keyword>
<reference evidence="1 2" key="1">
    <citation type="submission" date="2020-08" db="EMBL/GenBank/DDBJ databases">
        <title>Genemic of Streptomyces polyaspartic.</title>
        <authorList>
            <person name="Liu W."/>
        </authorList>
    </citation>
    <scope>NUCLEOTIDE SEQUENCE [LARGE SCALE GENOMIC DNA]</scope>
    <source>
        <strain evidence="1 2">TRM66268-LWL</strain>
    </source>
</reference>
<dbReference type="RefSeq" id="WP_187814939.1">
    <property type="nucleotide sequence ID" value="NZ_JACTVJ010000007.1"/>
</dbReference>
<comment type="caution">
    <text evidence="1">The sequence shown here is derived from an EMBL/GenBank/DDBJ whole genome shotgun (WGS) entry which is preliminary data.</text>
</comment>
<dbReference type="Proteomes" id="UP000642284">
    <property type="component" value="Unassembled WGS sequence"/>
</dbReference>